<dbReference type="GeneID" id="6343406"/>
<dbReference type="AlphaFoldDB" id="A0A2W1EZU0"/>
<evidence type="ECO:0000313" key="2">
    <source>
        <dbReference type="Proteomes" id="UP000245464"/>
    </source>
</evidence>
<reference evidence="1" key="1">
    <citation type="journal article" date="2018" name="BMC Genomics">
        <title>Comparative genomics of the wheat fungal pathogen Pyrenophora tritici-repentis reveals chromosomal variations and genome plasticity.</title>
        <authorList>
            <person name="Moolhuijzen P."/>
            <person name="See P.T."/>
            <person name="Hane J.K."/>
            <person name="Shi G."/>
            <person name="Liu Z."/>
            <person name="Oliver R.P."/>
            <person name="Moffat C.S."/>
        </authorList>
    </citation>
    <scope>NUCLEOTIDE SEQUENCE [LARGE SCALE GENOMIC DNA]</scope>
    <source>
        <strain evidence="1">M4</strain>
    </source>
</reference>
<dbReference type="KEGG" id="ptrr:6343406"/>
<gene>
    <name evidence="1" type="ORF">PtrM4_122030</name>
</gene>
<dbReference type="RefSeq" id="XP_065961682.1">
    <property type="nucleotide sequence ID" value="XM_066108497.1"/>
</dbReference>
<comment type="caution">
    <text evidence="1">The sequence shown here is derived from an EMBL/GenBank/DDBJ whole genome shotgun (WGS) entry which is preliminary data.</text>
</comment>
<proteinExistence type="predicted"/>
<evidence type="ECO:0000313" key="1">
    <source>
        <dbReference type="EMBL" id="KAF7569788.1"/>
    </source>
</evidence>
<protein>
    <submittedName>
        <fullName evidence="1">Uncharacterized protein</fullName>
    </submittedName>
</protein>
<dbReference type="Proteomes" id="UP000245464">
    <property type="component" value="Chromosome 6"/>
</dbReference>
<sequence>MTDDYRVAKKQKESSTAYTYQRLPQYGAYRQGTQRAFPPHIGQQATPSQYPKLCAPQIYVHTSADAQLAAYKDAFITKAWHDEWQKAPEDFGPARPMVLLNQPARINLPRHALRTKDVHLNHWDCAHEPEGAKTQLIDLTDDDVPSASSLWMYHGVDNTENYPPVCNNRPWNYVEGMTDYDCFLSGLPFDMSVLNTNWDTMWGPQNGYSSQQSYGVS</sequence>
<accession>A0A2W1EZU0</accession>
<dbReference type="EMBL" id="NQIK02000006">
    <property type="protein sequence ID" value="KAF7569788.1"/>
    <property type="molecule type" value="Genomic_DNA"/>
</dbReference>
<name>A0A2W1EZU0_9PLEO</name>
<organism evidence="1 2">
    <name type="scientific">Pyrenophora tritici-repentis</name>
    <dbReference type="NCBI Taxonomy" id="45151"/>
    <lineage>
        <taxon>Eukaryota</taxon>
        <taxon>Fungi</taxon>
        <taxon>Dikarya</taxon>
        <taxon>Ascomycota</taxon>
        <taxon>Pezizomycotina</taxon>
        <taxon>Dothideomycetes</taxon>
        <taxon>Pleosporomycetidae</taxon>
        <taxon>Pleosporales</taxon>
        <taxon>Pleosporineae</taxon>
        <taxon>Pleosporaceae</taxon>
        <taxon>Pyrenophora</taxon>
    </lineage>
</organism>